<sequence>MTRFMIAFGPPEYSQRLSDRWENYFKESILPKMKGCKWSQEKSGWDCLECKDASRVLEVMNTYGWKMGENYWGSSRFDPVRQEPPEQEPIECDSVASSGAVLGPVARRSRAGLRPDRNSAHAKRANTIPTPTSDWCSSRSW</sequence>
<proteinExistence type="predicted"/>
<organism evidence="2">
    <name type="scientific">Alternaria alternata</name>
    <name type="common">Alternaria rot fungus</name>
    <name type="synonym">Torula alternata</name>
    <dbReference type="NCBI Taxonomy" id="5599"/>
    <lineage>
        <taxon>Eukaryota</taxon>
        <taxon>Fungi</taxon>
        <taxon>Dikarya</taxon>
        <taxon>Ascomycota</taxon>
        <taxon>Pezizomycotina</taxon>
        <taxon>Dothideomycetes</taxon>
        <taxon>Pleosporomycetidae</taxon>
        <taxon>Pleosporales</taxon>
        <taxon>Pleosporineae</taxon>
        <taxon>Pleosporaceae</taxon>
        <taxon>Alternaria</taxon>
        <taxon>Alternaria sect. Alternaria</taxon>
        <taxon>Alternaria alternata complex</taxon>
    </lineage>
</organism>
<reference evidence="2" key="1">
    <citation type="submission" date="2009-10" db="EMBL/GenBank/DDBJ databases">
        <title>A Zn(II)2Cys6 transcription regulator encoded by the AMT gene cluster negatively controls AM-toxin production in the apple pathotype of Alternaria alternata.</title>
        <authorList>
            <person name="Harimoto Y."/>
            <person name="Kodama M."/>
            <person name="Yamamoto M."/>
            <person name="Otani H."/>
            <person name="Tsuge T."/>
        </authorList>
    </citation>
    <scope>NUCLEOTIDE SEQUENCE</scope>
    <source>
        <strain evidence="2">NBRC 8984</strain>
    </source>
</reference>
<gene>
    <name evidence="2" type="primary">ORF10</name>
</gene>
<accession>C9K7E5</accession>
<dbReference type="AlphaFoldDB" id="C9K7E5"/>
<feature type="region of interest" description="Disordered" evidence="1">
    <location>
        <begin position="78"/>
        <end position="141"/>
    </location>
</feature>
<name>C9K7E5_ALTAL</name>
<evidence type="ECO:0000313" key="2">
    <source>
        <dbReference type="EMBL" id="BAI44769.1"/>
    </source>
</evidence>
<evidence type="ECO:0000256" key="1">
    <source>
        <dbReference type="SAM" id="MobiDB-lite"/>
    </source>
</evidence>
<protein>
    <submittedName>
        <fullName evidence="2">Uncharacterized protein ORF10</fullName>
    </submittedName>
</protein>
<feature type="compositionally biased region" description="Polar residues" evidence="1">
    <location>
        <begin position="127"/>
        <end position="141"/>
    </location>
</feature>
<dbReference type="EMBL" id="AB525199">
    <property type="protein sequence ID" value="BAI44769.1"/>
    <property type="molecule type" value="Genomic_DNA"/>
</dbReference>